<evidence type="ECO:0000256" key="7">
    <source>
        <dbReference type="ARBA" id="ARBA00009503"/>
    </source>
</evidence>
<proteinExistence type="inferred from homology"/>
<evidence type="ECO:0000256" key="3">
    <source>
        <dbReference type="ARBA" id="ARBA00001946"/>
    </source>
</evidence>
<dbReference type="FunFam" id="3.30.1130.10:FF:000003">
    <property type="entry name" value="7,8-dihydroneopterin aldolase"/>
    <property type="match status" value="1"/>
</dbReference>
<dbReference type="Proteomes" id="UP000007488">
    <property type="component" value="Chromosome"/>
</dbReference>
<dbReference type="NCBIfam" id="TIGR00526">
    <property type="entry name" value="folB_dom"/>
    <property type="match status" value="1"/>
</dbReference>
<dbReference type="SMART" id="SM00905">
    <property type="entry name" value="FolB"/>
    <property type="match status" value="1"/>
</dbReference>
<dbReference type="PROSITE" id="PS00793">
    <property type="entry name" value="DHPS_2"/>
    <property type="match status" value="1"/>
</dbReference>
<organism evidence="16 17">
    <name type="scientific">Syntrophobotulus glycolicus (strain DSM 8271 / FlGlyR)</name>
    <dbReference type="NCBI Taxonomy" id="645991"/>
    <lineage>
        <taxon>Bacteria</taxon>
        <taxon>Bacillati</taxon>
        <taxon>Bacillota</taxon>
        <taxon>Clostridia</taxon>
        <taxon>Eubacteriales</taxon>
        <taxon>Desulfitobacteriaceae</taxon>
        <taxon>Syntrophobotulus</taxon>
    </lineage>
</organism>
<dbReference type="PANTHER" id="PTHR20941">
    <property type="entry name" value="FOLATE SYNTHESIS PROTEINS"/>
    <property type="match status" value="1"/>
</dbReference>
<evidence type="ECO:0000256" key="10">
    <source>
        <dbReference type="ARBA" id="ARBA00022842"/>
    </source>
</evidence>
<evidence type="ECO:0000256" key="9">
    <source>
        <dbReference type="ARBA" id="ARBA00022723"/>
    </source>
</evidence>
<keyword evidence="12 14" id="KW-0456">Lyase</keyword>
<dbReference type="InterPro" id="IPR006157">
    <property type="entry name" value="FolB_dom"/>
</dbReference>
<sequence length="413" mass="46066">MKSEDHVKSPEPVKGTIINCRGQHLLLGNKTLIMGILNLTPDSFSDGGRFSKLEPALAQAQKLIEEGADILDIGGESTRPGHTEISALEEWQRLEPVIRHLSVHSPVPLSVDTQKAEVAMKALEAGAHIINDIWGLQKDPGMAEVAAYFAAPVIIMHNKEEAAYKDLWSEMQDFFHKSIEIALKNGIQEEQIILDPGIGFGKTPAHNLEILSRLDELKNLGRPVLLGASRKSIIGKTLGLPVEERLEPTIAISVLGAAAGIDILRVHDVRENKKAVMMADEIIRRKGDAVMKENNVIHLRGMEFYGYHGVMPEEKITGQRFIVDMDIYPDVPLISGSDNIEFTVDYAEVYGVIKRCVEEEKYNLLETLAEQIVKEVMKRFSCTKIRVEVHKPNAPIPGMIRDISVELKRERKQ</sequence>
<dbReference type="GO" id="GO:0046654">
    <property type="term" value="P:tetrahydrofolate biosynthetic process"/>
    <property type="evidence" value="ECO:0007669"/>
    <property type="project" value="UniProtKB-UniRule"/>
</dbReference>
<dbReference type="Gene3D" id="3.30.1130.10">
    <property type="match status" value="1"/>
</dbReference>
<dbReference type="GO" id="GO:0046872">
    <property type="term" value="F:metal ion binding"/>
    <property type="evidence" value="ECO:0007669"/>
    <property type="project" value="UniProtKB-KW"/>
</dbReference>
<dbReference type="GO" id="GO:0005829">
    <property type="term" value="C:cytosol"/>
    <property type="evidence" value="ECO:0007669"/>
    <property type="project" value="TreeGrafter"/>
</dbReference>
<evidence type="ECO:0000259" key="15">
    <source>
        <dbReference type="PROSITE" id="PS50972"/>
    </source>
</evidence>
<evidence type="ECO:0000256" key="14">
    <source>
        <dbReference type="RuleBase" id="RU362079"/>
    </source>
</evidence>
<evidence type="ECO:0000256" key="5">
    <source>
        <dbReference type="ARBA" id="ARBA00005013"/>
    </source>
</evidence>
<dbReference type="eggNOG" id="COG1539">
    <property type="taxonomic scope" value="Bacteria"/>
</dbReference>
<dbReference type="InterPro" id="IPR043133">
    <property type="entry name" value="GTP-CH-I_C/QueF"/>
</dbReference>
<comment type="catalytic activity">
    <reaction evidence="1">
        <text>(7,8-dihydropterin-6-yl)methyl diphosphate + 4-aminobenzoate = 7,8-dihydropteroate + diphosphate</text>
        <dbReference type="Rhea" id="RHEA:19949"/>
        <dbReference type="ChEBI" id="CHEBI:17836"/>
        <dbReference type="ChEBI" id="CHEBI:17839"/>
        <dbReference type="ChEBI" id="CHEBI:33019"/>
        <dbReference type="ChEBI" id="CHEBI:72950"/>
        <dbReference type="EC" id="2.5.1.15"/>
    </reaction>
</comment>
<keyword evidence="10" id="KW-0460">Magnesium</keyword>
<evidence type="ECO:0000256" key="11">
    <source>
        <dbReference type="ARBA" id="ARBA00022909"/>
    </source>
</evidence>
<comment type="similarity">
    <text evidence="7">Belongs to the DHPS family.</text>
</comment>
<dbReference type="SUPFAM" id="SSF51717">
    <property type="entry name" value="Dihydropteroate synthetase-like"/>
    <property type="match status" value="1"/>
</dbReference>
<evidence type="ECO:0000256" key="12">
    <source>
        <dbReference type="ARBA" id="ARBA00023239"/>
    </source>
</evidence>
<keyword evidence="17" id="KW-1185">Reference proteome</keyword>
<evidence type="ECO:0000256" key="1">
    <source>
        <dbReference type="ARBA" id="ARBA00000012"/>
    </source>
</evidence>
<accession>F0SWA1</accession>
<feature type="domain" description="Pterin-binding" evidence="15">
    <location>
        <begin position="31"/>
        <end position="277"/>
    </location>
</feature>
<comment type="similarity">
    <text evidence="6 14">Belongs to the DHNA family.</text>
</comment>
<dbReference type="InterPro" id="IPR006390">
    <property type="entry name" value="DHP_synth_dom"/>
</dbReference>
<evidence type="ECO:0000256" key="4">
    <source>
        <dbReference type="ARBA" id="ARBA00004763"/>
    </source>
</evidence>
<reference evidence="17" key="2">
    <citation type="submission" date="2011-02" db="EMBL/GenBank/DDBJ databases">
        <title>The complete genome of Syntrophobotulus glycolicus DSM 8271.</title>
        <authorList>
            <person name="Lucas S."/>
            <person name="Copeland A."/>
            <person name="Lapidus A."/>
            <person name="Bruce D."/>
            <person name="Goodwin L."/>
            <person name="Pitluck S."/>
            <person name="Kyrpides N."/>
            <person name="Mavromatis K."/>
            <person name="Pagani I."/>
            <person name="Ivanova N."/>
            <person name="Mikhailova N."/>
            <person name="Chertkov O."/>
            <person name="Held B."/>
            <person name="Detter J.C."/>
            <person name="Tapia R."/>
            <person name="Han C."/>
            <person name="Land M."/>
            <person name="Hauser L."/>
            <person name="Markowitz V."/>
            <person name="Cheng J.-F."/>
            <person name="Hugenholtz P."/>
            <person name="Woyke T."/>
            <person name="Wu D."/>
            <person name="Spring S."/>
            <person name="Schroeder M."/>
            <person name="Brambilla E."/>
            <person name="Klenk H.-P."/>
            <person name="Eisen J.A."/>
        </authorList>
    </citation>
    <scope>NUCLEOTIDE SEQUENCE [LARGE SCALE GENOMIC DNA]</scope>
    <source>
        <strain evidence="17">DSM 8271 / FlGlyR</strain>
    </source>
</reference>
<reference evidence="16 17" key="1">
    <citation type="journal article" date="2011" name="Stand. Genomic Sci.">
        <title>Complete genome sequence of Syntrophobotulus glycolicus type strain (FlGlyR).</title>
        <authorList>
            <person name="Han C."/>
            <person name="Mwirichia R."/>
            <person name="Chertkov O."/>
            <person name="Held B."/>
            <person name="Lapidus A."/>
            <person name="Nolan M."/>
            <person name="Lucas S."/>
            <person name="Hammon N."/>
            <person name="Deshpande S."/>
            <person name="Cheng J.F."/>
            <person name="Tapia R."/>
            <person name="Goodwin L."/>
            <person name="Pitluck S."/>
            <person name="Huntemann M."/>
            <person name="Liolios K."/>
            <person name="Ivanova N."/>
            <person name="Pagani I."/>
            <person name="Mavromatis K."/>
            <person name="Ovchinikova G."/>
            <person name="Pati A."/>
            <person name="Chen A."/>
            <person name="Palaniappan K."/>
            <person name="Land M."/>
            <person name="Hauser L."/>
            <person name="Brambilla E.M."/>
            <person name="Rohde M."/>
            <person name="Spring S."/>
            <person name="Sikorski J."/>
            <person name="Goker M."/>
            <person name="Woyke T."/>
            <person name="Bristow J."/>
            <person name="Eisen J.A."/>
            <person name="Markowitz V."/>
            <person name="Hugenholtz P."/>
            <person name="Kyrpides N.C."/>
            <person name="Klenk H.P."/>
            <person name="Detter J.C."/>
        </authorList>
    </citation>
    <scope>NUCLEOTIDE SEQUENCE [LARGE SCALE GENOMIC DNA]</scope>
    <source>
        <strain evidence="17">DSM 8271 / FlGlyR</strain>
    </source>
</reference>
<name>F0SWA1_SYNGF</name>
<dbReference type="EMBL" id="CP002547">
    <property type="protein sequence ID" value="ADY54587.1"/>
    <property type="molecule type" value="Genomic_DNA"/>
</dbReference>
<comment type="catalytic activity">
    <reaction evidence="2 14">
        <text>7,8-dihydroneopterin = 6-hydroxymethyl-7,8-dihydropterin + glycolaldehyde</text>
        <dbReference type="Rhea" id="RHEA:10540"/>
        <dbReference type="ChEBI" id="CHEBI:17001"/>
        <dbReference type="ChEBI" id="CHEBI:17071"/>
        <dbReference type="ChEBI" id="CHEBI:44841"/>
        <dbReference type="EC" id="4.1.2.25"/>
    </reaction>
</comment>
<dbReference type="InterPro" id="IPR000489">
    <property type="entry name" value="Pterin-binding_dom"/>
</dbReference>
<evidence type="ECO:0000256" key="2">
    <source>
        <dbReference type="ARBA" id="ARBA00001353"/>
    </source>
</evidence>
<dbReference type="Pfam" id="PF02152">
    <property type="entry name" value="FolB"/>
    <property type="match status" value="1"/>
</dbReference>
<dbReference type="SUPFAM" id="SSF55620">
    <property type="entry name" value="Tetrahydrobiopterin biosynthesis enzymes-like"/>
    <property type="match status" value="1"/>
</dbReference>
<dbReference type="CDD" id="cd00739">
    <property type="entry name" value="DHPS"/>
    <property type="match status" value="1"/>
</dbReference>
<dbReference type="AlphaFoldDB" id="F0SWA1"/>
<dbReference type="FunFam" id="3.20.20.20:FF:000006">
    <property type="entry name" value="Dihydropteroate synthase"/>
    <property type="match status" value="1"/>
</dbReference>
<dbReference type="InterPro" id="IPR045031">
    <property type="entry name" value="DHP_synth-like"/>
</dbReference>
<dbReference type="PROSITE" id="PS00792">
    <property type="entry name" value="DHPS_1"/>
    <property type="match status" value="1"/>
</dbReference>
<comment type="function">
    <text evidence="14">Catalyzes the conversion of 7,8-dihydroneopterin to 6-hydroxymethyl-7,8-dihydropterin.</text>
</comment>
<protein>
    <recommendedName>
        <fullName evidence="14">7,8-dihydroneopterin aldolase</fullName>
        <ecNumber evidence="14">4.1.2.25</ecNumber>
    </recommendedName>
</protein>
<dbReference type="PANTHER" id="PTHR20941:SF1">
    <property type="entry name" value="FOLIC ACID SYNTHESIS PROTEIN FOL1"/>
    <property type="match status" value="1"/>
</dbReference>
<dbReference type="GO" id="GO:0046656">
    <property type="term" value="P:folic acid biosynthetic process"/>
    <property type="evidence" value="ECO:0007669"/>
    <property type="project" value="UniProtKB-UniRule"/>
</dbReference>
<dbReference type="HOGENOM" id="CLU_049882_0_0_9"/>
<gene>
    <name evidence="16" type="ordered locus">Sgly_0216</name>
</gene>
<dbReference type="EC" id="4.1.2.25" evidence="14"/>
<dbReference type="InterPro" id="IPR011005">
    <property type="entry name" value="Dihydropteroate_synth-like_sf"/>
</dbReference>
<dbReference type="NCBIfam" id="TIGR01496">
    <property type="entry name" value="DHPS"/>
    <property type="match status" value="1"/>
</dbReference>
<dbReference type="PROSITE" id="PS50972">
    <property type="entry name" value="PTERIN_BINDING"/>
    <property type="match status" value="1"/>
</dbReference>
<keyword evidence="8 16" id="KW-0808">Transferase</keyword>
<evidence type="ECO:0000313" key="17">
    <source>
        <dbReference type="Proteomes" id="UP000007488"/>
    </source>
</evidence>
<evidence type="ECO:0000256" key="13">
    <source>
        <dbReference type="ARBA" id="ARBA00053449"/>
    </source>
</evidence>
<comment type="cofactor">
    <cofactor evidence="3">
        <name>Mg(2+)</name>
        <dbReference type="ChEBI" id="CHEBI:18420"/>
    </cofactor>
</comment>
<evidence type="ECO:0000313" key="16">
    <source>
        <dbReference type="EMBL" id="ADY54587.1"/>
    </source>
</evidence>
<evidence type="ECO:0000256" key="6">
    <source>
        <dbReference type="ARBA" id="ARBA00005708"/>
    </source>
</evidence>
<dbReference type="UniPathway" id="UPA00077">
    <property type="reaction ID" value="UER00154"/>
</dbReference>
<evidence type="ECO:0000256" key="8">
    <source>
        <dbReference type="ARBA" id="ARBA00022679"/>
    </source>
</evidence>
<dbReference type="KEGG" id="sgy:Sgly_0216"/>
<comment type="pathway">
    <text evidence="5 14">Cofactor biosynthesis; tetrahydrofolate biosynthesis; 2-amino-4-hydroxy-6-hydroxymethyl-7,8-dihydropteridine diphosphate from 7,8-dihydroneopterin triphosphate: step 3/4.</text>
</comment>
<comment type="pathway">
    <text evidence="4">Cofactor biosynthesis; tetrahydrofolate biosynthesis; 7,8-dihydrofolate from 2-amino-4-hydroxy-6-hydroxymethyl-7,8-dihydropteridine diphosphate and 4-aminobenzoate: step 1/2.</text>
</comment>
<dbReference type="NCBIfam" id="TIGR00525">
    <property type="entry name" value="folB"/>
    <property type="match status" value="1"/>
</dbReference>
<keyword evidence="11 14" id="KW-0289">Folate biosynthesis</keyword>
<dbReference type="Gene3D" id="3.20.20.20">
    <property type="entry name" value="Dihydropteroate synthase-like"/>
    <property type="match status" value="1"/>
</dbReference>
<dbReference type="InterPro" id="IPR006156">
    <property type="entry name" value="Dihydroneopterin_aldolase"/>
</dbReference>
<dbReference type="GO" id="GO:0004150">
    <property type="term" value="F:dihydroneopterin aldolase activity"/>
    <property type="evidence" value="ECO:0007669"/>
    <property type="project" value="UniProtKB-UniRule"/>
</dbReference>
<dbReference type="STRING" id="645991.Sgly_0216"/>
<comment type="function">
    <text evidence="13">Catalyzes the condensation of para-aminobenzoate (pABA) with 6-hydroxymethyl-7,8-dihydropterin diphosphate (DHPt-PP) to form 7,8-dihydropteroate (H2Pte), the immediate precursor of folate derivatives.</text>
</comment>
<dbReference type="GO" id="GO:0004156">
    <property type="term" value="F:dihydropteroate synthase activity"/>
    <property type="evidence" value="ECO:0007669"/>
    <property type="project" value="UniProtKB-EC"/>
</dbReference>
<dbReference type="CDD" id="cd00534">
    <property type="entry name" value="DHNA_DHNTPE"/>
    <property type="match status" value="1"/>
</dbReference>
<dbReference type="Pfam" id="PF00809">
    <property type="entry name" value="Pterin_bind"/>
    <property type="match status" value="1"/>
</dbReference>
<keyword evidence="9" id="KW-0479">Metal-binding</keyword>
<dbReference type="eggNOG" id="COG0294">
    <property type="taxonomic scope" value="Bacteria"/>
</dbReference>